<sequence length="66" mass="7205">MTHPDTEQSAHKAGRLVVLRVSHSSLKSSDKMKPRSGDWAVTIDFLKEASNTSLSSGSNVNEDYSI</sequence>
<evidence type="ECO:0000313" key="1">
    <source>
        <dbReference type="EMBL" id="CAD7410767.1"/>
    </source>
</evidence>
<dbReference type="EMBL" id="OD004965">
    <property type="protein sequence ID" value="CAD7410767.1"/>
    <property type="molecule type" value="Genomic_DNA"/>
</dbReference>
<dbReference type="AlphaFoldDB" id="A0A7R9DBR9"/>
<reference evidence="1" key="1">
    <citation type="submission" date="2020-11" db="EMBL/GenBank/DDBJ databases">
        <authorList>
            <person name="Tran Van P."/>
        </authorList>
    </citation>
    <scope>NUCLEOTIDE SEQUENCE</scope>
</reference>
<proteinExistence type="predicted"/>
<gene>
    <name evidence="1" type="ORF">TPSB3V08_LOCUS7534</name>
</gene>
<protein>
    <submittedName>
        <fullName evidence="1">Uncharacterized protein</fullName>
    </submittedName>
</protein>
<accession>A0A7R9DBR9</accession>
<organism evidence="1">
    <name type="scientific">Timema poppense</name>
    <name type="common">Walking stick</name>
    <dbReference type="NCBI Taxonomy" id="170557"/>
    <lineage>
        <taxon>Eukaryota</taxon>
        <taxon>Metazoa</taxon>
        <taxon>Ecdysozoa</taxon>
        <taxon>Arthropoda</taxon>
        <taxon>Hexapoda</taxon>
        <taxon>Insecta</taxon>
        <taxon>Pterygota</taxon>
        <taxon>Neoptera</taxon>
        <taxon>Polyneoptera</taxon>
        <taxon>Phasmatodea</taxon>
        <taxon>Timematodea</taxon>
        <taxon>Timematoidea</taxon>
        <taxon>Timematidae</taxon>
        <taxon>Timema</taxon>
    </lineage>
</organism>
<name>A0A7R9DBR9_TIMPO</name>